<dbReference type="InterPro" id="IPR007016">
    <property type="entry name" value="O-antigen_ligase-rel_domated"/>
</dbReference>
<dbReference type="GO" id="GO:0016874">
    <property type="term" value="F:ligase activity"/>
    <property type="evidence" value="ECO:0007669"/>
    <property type="project" value="UniProtKB-KW"/>
</dbReference>
<evidence type="ECO:0000256" key="5">
    <source>
        <dbReference type="SAM" id="Phobius"/>
    </source>
</evidence>
<sequence length="378" mass="42767">MKVLKYAILTLTFLNIPTAFFFGGNQAIGSVLSYLTYGLLLVFLIVHKGGKPNVWLLLLGLSYFLISGVNLYSGIESDFFITLIKYLIAIFAGSVFVKHIKINELLFFLIIGTLSIIVEAAFFSTSYGRYGGLYINANLGGFVAILAYTLTFNVKKFYIRTLFQVVITICGIITFSRTFLIIWVLINLISMRISVKNVRILAAGFGLLVLLPIFGSLFKLNTTRLNLFTAVVNQEQGSLQNANEASRTETWAIYYPYIADKPFFGNGYNSFQSTGFSPVSVHNAYLLILGEAGLFPFVVFLTMNIYFLVMGVKLFKQKPFLIMQGIAFALFMLTFHNFFTMDFMILLALWIFHQIRLAKELKAEQLDDIPQREFLIEN</sequence>
<evidence type="ECO:0000256" key="2">
    <source>
        <dbReference type="ARBA" id="ARBA00022692"/>
    </source>
</evidence>
<feature type="transmembrane region" description="Helical" evidence="5">
    <location>
        <begin position="54"/>
        <end position="73"/>
    </location>
</feature>
<keyword evidence="7" id="KW-0436">Ligase</keyword>
<evidence type="ECO:0000256" key="3">
    <source>
        <dbReference type="ARBA" id="ARBA00022989"/>
    </source>
</evidence>
<feature type="transmembrane region" description="Helical" evidence="5">
    <location>
        <begin position="133"/>
        <end position="150"/>
    </location>
</feature>
<dbReference type="RefSeq" id="WP_138852011.1">
    <property type="nucleotide sequence ID" value="NZ_CP040710.1"/>
</dbReference>
<feature type="transmembrane region" description="Helical" evidence="5">
    <location>
        <begin position="162"/>
        <end position="186"/>
    </location>
</feature>
<feature type="transmembrane region" description="Helical" evidence="5">
    <location>
        <begin position="105"/>
        <end position="127"/>
    </location>
</feature>
<evidence type="ECO:0000313" key="8">
    <source>
        <dbReference type="Proteomes" id="UP000310017"/>
    </source>
</evidence>
<feature type="transmembrane region" description="Helical" evidence="5">
    <location>
        <begin position="198"/>
        <end position="218"/>
    </location>
</feature>
<feature type="domain" description="O-antigen ligase-related" evidence="6">
    <location>
        <begin position="165"/>
        <end position="301"/>
    </location>
</feature>
<accession>A0A5B7SQH5</accession>
<evidence type="ECO:0000256" key="4">
    <source>
        <dbReference type="ARBA" id="ARBA00023136"/>
    </source>
</evidence>
<name>A0A5B7SQH5_9FLAO</name>
<feature type="transmembrane region" description="Helical" evidence="5">
    <location>
        <begin position="284"/>
        <end position="309"/>
    </location>
</feature>
<proteinExistence type="predicted"/>
<dbReference type="KEGG" id="asag:FGM00_05925"/>
<dbReference type="Pfam" id="PF04932">
    <property type="entry name" value="Wzy_C"/>
    <property type="match status" value="1"/>
</dbReference>
<dbReference type="GO" id="GO:0016020">
    <property type="term" value="C:membrane"/>
    <property type="evidence" value="ECO:0007669"/>
    <property type="project" value="UniProtKB-SubCell"/>
</dbReference>
<organism evidence="7 8">
    <name type="scientific">Aggregatimonas sangjinii</name>
    <dbReference type="NCBI Taxonomy" id="2583587"/>
    <lineage>
        <taxon>Bacteria</taxon>
        <taxon>Pseudomonadati</taxon>
        <taxon>Bacteroidota</taxon>
        <taxon>Flavobacteriia</taxon>
        <taxon>Flavobacteriales</taxon>
        <taxon>Flavobacteriaceae</taxon>
        <taxon>Aggregatimonas</taxon>
    </lineage>
</organism>
<protein>
    <submittedName>
        <fullName evidence="7">O-antigen ligase family protein</fullName>
    </submittedName>
</protein>
<dbReference type="AlphaFoldDB" id="A0A5B7SQH5"/>
<reference evidence="7 8" key="1">
    <citation type="submission" date="2019-05" db="EMBL/GenBank/DDBJ databases">
        <title>Genome sequencing of F202Z8.</title>
        <authorList>
            <person name="Kwon Y.M."/>
        </authorList>
    </citation>
    <scope>NUCLEOTIDE SEQUENCE [LARGE SCALE GENOMIC DNA]</scope>
    <source>
        <strain evidence="7 8">F202Z8</strain>
    </source>
</reference>
<gene>
    <name evidence="7" type="ORF">FGM00_05925</name>
</gene>
<dbReference type="OrthoDB" id="695378at2"/>
<feature type="transmembrane region" description="Helical" evidence="5">
    <location>
        <begin position="79"/>
        <end position="98"/>
    </location>
</feature>
<keyword evidence="4 5" id="KW-0472">Membrane</keyword>
<feature type="transmembrane region" description="Helical" evidence="5">
    <location>
        <begin position="321"/>
        <end position="352"/>
    </location>
</feature>
<feature type="transmembrane region" description="Helical" evidence="5">
    <location>
        <begin position="31"/>
        <end position="47"/>
    </location>
</feature>
<keyword evidence="8" id="KW-1185">Reference proteome</keyword>
<dbReference type="Proteomes" id="UP000310017">
    <property type="component" value="Chromosome"/>
</dbReference>
<evidence type="ECO:0000259" key="6">
    <source>
        <dbReference type="Pfam" id="PF04932"/>
    </source>
</evidence>
<evidence type="ECO:0000313" key="7">
    <source>
        <dbReference type="EMBL" id="QCW99658.1"/>
    </source>
</evidence>
<keyword evidence="3 5" id="KW-1133">Transmembrane helix</keyword>
<dbReference type="EMBL" id="CP040710">
    <property type="protein sequence ID" value="QCW99658.1"/>
    <property type="molecule type" value="Genomic_DNA"/>
</dbReference>
<comment type="subcellular location">
    <subcellularLocation>
        <location evidence="1">Membrane</location>
        <topology evidence="1">Multi-pass membrane protein</topology>
    </subcellularLocation>
</comment>
<keyword evidence="2 5" id="KW-0812">Transmembrane</keyword>
<evidence type="ECO:0000256" key="1">
    <source>
        <dbReference type="ARBA" id="ARBA00004141"/>
    </source>
</evidence>